<protein>
    <submittedName>
        <fullName evidence="1">Uncharacterized protein</fullName>
    </submittedName>
</protein>
<name>A0ACC5YLP5_9TELE</name>
<proteinExistence type="predicted"/>
<evidence type="ECO:0000313" key="2">
    <source>
        <dbReference type="Proteomes" id="UP000830395"/>
    </source>
</evidence>
<evidence type="ECO:0000313" key="1">
    <source>
        <dbReference type="EMBL" id="MCJ8736530.1"/>
    </source>
</evidence>
<dbReference type="Proteomes" id="UP000830395">
    <property type="component" value="Chromosome 10"/>
</dbReference>
<organism evidence="1 2">
    <name type="scientific">Pangasius djambal</name>
    <dbReference type="NCBI Taxonomy" id="1691987"/>
    <lineage>
        <taxon>Eukaryota</taxon>
        <taxon>Metazoa</taxon>
        <taxon>Chordata</taxon>
        <taxon>Craniata</taxon>
        <taxon>Vertebrata</taxon>
        <taxon>Euteleostomi</taxon>
        <taxon>Actinopterygii</taxon>
        <taxon>Neopterygii</taxon>
        <taxon>Teleostei</taxon>
        <taxon>Ostariophysi</taxon>
        <taxon>Siluriformes</taxon>
        <taxon>Pangasiidae</taxon>
        <taxon>Pangasius</taxon>
    </lineage>
</organism>
<keyword evidence="2" id="KW-1185">Reference proteome</keyword>
<comment type="caution">
    <text evidence="1">The sequence shown here is derived from an EMBL/GenBank/DDBJ whole genome shotgun (WGS) entry which is preliminary data.</text>
</comment>
<reference evidence="1" key="1">
    <citation type="submission" date="2020-02" db="EMBL/GenBank/DDBJ databases">
        <title>Genome sequencing of the panga catfish, Pangasius djambal.</title>
        <authorList>
            <person name="Wen M."/>
            <person name="Zahm M."/>
            <person name="Roques C."/>
            <person name="Cabau C."/>
            <person name="Klopp C."/>
            <person name="Donnadieu C."/>
            <person name="Jouanno E."/>
            <person name="Avarre J.-C."/>
            <person name="Campet M."/>
            <person name="Ha T."/>
            <person name="Dugue R."/>
            <person name="Lampietro C."/>
            <person name="Louis A."/>
            <person name="Herpin A."/>
            <person name="Echchiki A."/>
            <person name="Berthelot C."/>
            <person name="Parey E."/>
            <person name="Roest-Crollius H."/>
            <person name="Braasch I."/>
            <person name="Postlethwait J.H."/>
            <person name="Bobe J."/>
            <person name="Montfort J."/>
            <person name="Bouchez O."/>
            <person name="Begum T."/>
            <person name="Schartl M."/>
            <person name="Gustiano R."/>
            <person name="Guiguen Y."/>
        </authorList>
    </citation>
    <scope>NUCLEOTIDE SEQUENCE</scope>
    <source>
        <strain evidence="1">Pdj_M5554</strain>
    </source>
</reference>
<gene>
    <name evidence="1" type="ORF">PDJAM_G00013560</name>
</gene>
<sequence length="1535" mass="172923">MYYYSVKILHGQDPSCVWVGWVTSNFHYYDRTFDPERVSSVTVTLGDQWGKVLESVKCSCCYMVCAAEGSSLTNSCSNIRLEIGCLVDTATGFLTFTANGKEMGIFYQVEPGTKLFPGVFAKATSSDVFQFELARIKGAWPLSAGLFWSERKNMEPQCPPRLNVQSLIPMRWTRLPEHALQVELAQLEERHGWRADCTESLQFMTLHIPEEDRCIDILELSELDNLLKFHDHTLRLYSALCAHGNVPVSHALCSHIDQSQLLFALCCSRMPGNLRAGFYDLLMTAHLSAHSSARQATTHEYIVPMTDAMRTIKLFENNRKQHSLPGSNISTSLRPRMYFSSPCFVRTGSSFDNSSKTSEDGSCQHSPEFPLDVLTAVMTAMLEEAVHSVGKSIRDPVGGSLELLLVPLLQLLHTLLLMDVYRHSNLRNVLSFILPSAYMRENNAGELMDGNGENDYEIEGEEKEGRALAEQRTLLQMKLPEAVKLQLCHLLQYLCDCQLRHRVESIVTFSADLVGRLQSNQRSRYMDVMEALNMSAALTARKTKEFRSPPQEQMNMLLNFWDNEQDCPCPEKIRELLWDFHLDLRSHCGVETDENLGTEDDENQPIRNRLRDLMDKMSRLKRRMSGVVEEDVVAKPVSLQRLISDTVMRWAHEGPLEDPVLVRAAFGLLHCQYAGLAGKMASPLQKAYCITQNSVEDTLGLQEALGRIRSLLTARMGIEEEELMIRGLGDIMKNKVFYQHPNLMRALGMHETVMEVMVNVLGTRESKEIRFPKMVAHCCRFLCYFCRISRHNQKAMFDHLSYLLDHSSVGLASPSMRGSTPLDVAAASVMDNYELALALTEPDLEKVVQYLAGCGLRSCTLLLSKGYADIGWNPVEGERYLDLLRFAVFCNGESVEENAYVVVRLLIRRPECFGPALRLEGGNGLLATMEEAIKISEEESGECFSKAYQSSSTLDILDDDEEDDDVIHMGHAIMTFYSALIDLLARCAPEMHLIEAGKGEAVRIRAILRSLIPVEDLEGVISIPFPLPFLDKDGCMMEPDMSRCFCPDHKASMVLFLDRVYGVQDQNFLLHLLEKGFLPDLQAAVSMDNSGLGGTDMALALNRYLCGSVLPLLSKCSSLLRGLPLFRTGTVEDFLQALYHLSKASSLTKAQHDAIQTCLLSVCGKLKPSLLQPLLRNLTVDVPQLSENTKMPLKLLMDHYEQNWKYYCLTGGRGGLGSASEEELHLTRKLFWHVFRALTKKPYDAELFELSVGCLVGVSGAVPPDHVDLTCTSGLDTHSSLDSEGHFCPQPLDTSNVIVPEGLEYVVNKYAEHTHEKWSLEKFANGWVHGEQMCESSKVHPLLKPYRALSERDKENYRVAIKETVKSMLVLGWTIERSKEGDARDLHHLSRRISQSGQLSFEGTSMFSPKPADTSSITLTWDQYAMAEQLAENYHNIWAKRKLQELQAKGGGSHALLVPYDSLSGREKSRIRERAQDVLKFFHINGYTVWRERKPTESDCPSISGRFAYRLLQQALFCTEQAQAKMVELGEKYNL</sequence>
<dbReference type="EMBL" id="CM040984">
    <property type="protein sequence ID" value="MCJ8736530.1"/>
    <property type="molecule type" value="Genomic_DNA"/>
</dbReference>
<accession>A0ACC5YLP5</accession>